<evidence type="ECO:0000256" key="2">
    <source>
        <dbReference type="ARBA" id="ARBA00022448"/>
    </source>
</evidence>
<evidence type="ECO:0000313" key="9">
    <source>
        <dbReference type="Proteomes" id="UP000256519"/>
    </source>
</evidence>
<dbReference type="SUPFAM" id="SSF103473">
    <property type="entry name" value="MFS general substrate transporter"/>
    <property type="match status" value="1"/>
</dbReference>
<dbReference type="Pfam" id="PF07690">
    <property type="entry name" value="MFS_1"/>
    <property type="match status" value="1"/>
</dbReference>
<sequence length="450" mass="48762">MMNTYNLISEQKKQKLIIVLAFTLVFSSMSATMFNVALPSITHELSLTPSQAAWIITSYMIIYAIGSVAYGRLADQYKLKNLLTAGLIFFAAGSLVGFFSTNFAFIISARVLQAVGASVFPASAMLIPSRYFPPEIRGKALGITSTGLSLGVAVGPIIAGIITTSLHWHYLFAVSIIPVVAIPFFRAYLDNTKGRSAKMDYLGAALLAGMVTFVLLGISMQHIYYFIISILLLGLFVWRINTAKEPFIKAELFKNKRYSVILLLFACSSGIGFGLPYLTPLLLADVNHLSPFTSSLFMFPGAAITALLAKKGGELADKKGNAVLAYIALSFYFICFISLSVIVGHSPYFIMLAIIFGYIAQSFCQMSLANTVSQVLLPTQTGVGMGLFMLTNFVGSSIATTLMGTSLNHHNGVSGYTNIYIILSIIVVAMGMIYTDVIRKTVSSTQHVSK</sequence>
<dbReference type="PANTHER" id="PTHR42718:SF9">
    <property type="entry name" value="MAJOR FACILITATOR SUPERFAMILY MULTIDRUG TRANSPORTER MFSC"/>
    <property type="match status" value="1"/>
</dbReference>
<dbReference type="InterPro" id="IPR011701">
    <property type="entry name" value="MFS"/>
</dbReference>
<feature type="transmembrane region" description="Helical" evidence="6">
    <location>
        <begin position="321"/>
        <end position="342"/>
    </location>
</feature>
<keyword evidence="3 6" id="KW-0812">Transmembrane</keyword>
<dbReference type="InterPro" id="IPR020846">
    <property type="entry name" value="MFS_dom"/>
</dbReference>
<dbReference type="InterPro" id="IPR036259">
    <property type="entry name" value="MFS_trans_sf"/>
</dbReference>
<feature type="transmembrane region" description="Helical" evidence="6">
    <location>
        <begin position="289"/>
        <end position="309"/>
    </location>
</feature>
<evidence type="ECO:0000256" key="5">
    <source>
        <dbReference type="ARBA" id="ARBA00023136"/>
    </source>
</evidence>
<organism evidence="8 9">
    <name type="scientific">Priestia megaterium</name>
    <name type="common">Bacillus megaterium</name>
    <dbReference type="NCBI Taxonomy" id="1404"/>
    <lineage>
        <taxon>Bacteria</taxon>
        <taxon>Bacillati</taxon>
        <taxon>Bacillota</taxon>
        <taxon>Bacilli</taxon>
        <taxon>Bacillales</taxon>
        <taxon>Bacillaceae</taxon>
        <taxon>Priestia</taxon>
    </lineage>
</organism>
<feature type="transmembrane region" description="Helical" evidence="6">
    <location>
        <begin position="381"/>
        <end position="403"/>
    </location>
</feature>
<evidence type="ECO:0000256" key="1">
    <source>
        <dbReference type="ARBA" id="ARBA00004651"/>
    </source>
</evidence>
<reference evidence="8 9" key="1">
    <citation type="journal article" date="2018" name="Appl. Environ. Microbiol.">
        <title>Antimicrobial susceptibility testing and tentative epidemiological cut-off values of five Bacillus species relevant for use as animal feed additives or for plant protection.</title>
        <authorList>
            <person name="Agerso Y."/>
            <person name="Stuer-Lauridsen B."/>
            <person name="Bjerre K."/>
            <person name="Jensen M.G."/>
            <person name="Johansen E."/>
            <person name="Bennedsen M."/>
            <person name="Brockmann E."/>
            <person name="Nielsen B."/>
        </authorList>
    </citation>
    <scope>NUCLEOTIDE SEQUENCE [LARGE SCALE GENOMIC DNA]</scope>
    <source>
        <strain evidence="8 9">CHCC20162</strain>
    </source>
</reference>
<feature type="transmembrane region" description="Helical" evidence="6">
    <location>
        <begin position="201"/>
        <end position="218"/>
    </location>
</feature>
<comment type="subcellular location">
    <subcellularLocation>
        <location evidence="1">Cell membrane</location>
        <topology evidence="1">Multi-pass membrane protein</topology>
    </subcellularLocation>
</comment>
<name>A0A3D8X0L1_PRIMG</name>
<feature type="transmembrane region" description="Helical" evidence="6">
    <location>
        <begin position="140"/>
        <end position="162"/>
    </location>
</feature>
<dbReference type="PRINTS" id="PR01036">
    <property type="entry name" value="TCRTETB"/>
</dbReference>
<dbReference type="Gene3D" id="1.20.1720.10">
    <property type="entry name" value="Multidrug resistance protein D"/>
    <property type="match status" value="1"/>
</dbReference>
<accession>A0A3D8X0L1</accession>
<dbReference type="GO" id="GO:0005886">
    <property type="term" value="C:plasma membrane"/>
    <property type="evidence" value="ECO:0007669"/>
    <property type="project" value="UniProtKB-SubCell"/>
</dbReference>
<dbReference type="Proteomes" id="UP000256519">
    <property type="component" value="Unassembled WGS sequence"/>
</dbReference>
<comment type="caution">
    <text evidence="8">The sequence shown here is derived from an EMBL/GenBank/DDBJ whole genome shotgun (WGS) entry which is preliminary data.</text>
</comment>
<feature type="transmembrane region" description="Helical" evidence="6">
    <location>
        <begin position="49"/>
        <end position="70"/>
    </location>
</feature>
<protein>
    <submittedName>
        <fullName evidence="8">Antiporter</fullName>
    </submittedName>
</protein>
<evidence type="ECO:0000256" key="6">
    <source>
        <dbReference type="SAM" id="Phobius"/>
    </source>
</evidence>
<dbReference type="EMBL" id="PQWM01000013">
    <property type="protein sequence ID" value="RDZ13374.1"/>
    <property type="molecule type" value="Genomic_DNA"/>
</dbReference>
<evidence type="ECO:0000256" key="3">
    <source>
        <dbReference type="ARBA" id="ARBA00022692"/>
    </source>
</evidence>
<evidence type="ECO:0000259" key="7">
    <source>
        <dbReference type="PROSITE" id="PS50850"/>
    </source>
</evidence>
<feature type="transmembrane region" description="Helical" evidence="6">
    <location>
        <begin position="348"/>
        <end position="369"/>
    </location>
</feature>
<evidence type="ECO:0000313" key="8">
    <source>
        <dbReference type="EMBL" id="RDZ13374.1"/>
    </source>
</evidence>
<dbReference type="AlphaFoldDB" id="A0A3D8X0L1"/>
<dbReference type="PANTHER" id="PTHR42718">
    <property type="entry name" value="MAJOR FACILITATOR SUPERFAMILY MULTIDRUG TRANSPORTER MFSC"/>
    <property type="match status" value="1"/>
</dbReference>
<keyword evidence="5 6" id="KW-0472">Membrane</keyword>
<feature type="transmembrane region" description="Helical" evidence="6">
    <location>
        <begin position="82"/>
        <end position="105"/>
    </location>
</feature>
<feature type="transmembrane region" description="Helical" evidence="6">
    <location>
        <begin position="168"/>
        <end position="189"/>
    </location>
</feature>
<proteinExistence type="predicted"/>
<feature type="transmembrane region" description="Helical" evidence="6">
    <location>
        <begin position="415"/>
        <end position="434"/>
    </location>
</feature>
<dbReference type="PROSITE" id="PS50850">
    <property type="entry name" value="MFS"/>
    <property type="match status" value="1"/>
</dbReference>
<dbReference type="RefSeq" id="WP_116075237.1">
    <property type="nucleotide sequence ID" value="NZ_CP187630.1"/>
</dbReference>
<keyword evidence="2" id="KW-0813">Transport</keyword>
<dbReference type="GO" id="GO:0022857">
    <property type="term" value="F:transmembrane transporter activity"/>
    <property type="evidence" value="ECO:0007669"/>
    <property type="project" value="InterPro"/>
</dbReference>
<feature type="domain" description="Major facilitator superfamily (MFS) profile" evidence="7">
    <location>
        <begin position="16"/>
        <end position="442"/>
    </location>
</feature>
<keyword evidence="4 6" id="KW-1133">Transmembrane helix</keyword>
<feature type="transmembrane region" description="Helical" evidence="6">
    <location>
        <begin position="224"/>
        <end position="240"/>
    </location>
</feature>
<dbReference type="Gene3D" id="1.20.1250.20">
    <property type="entry name" value="MFS general substrate transporter like domains"/>
    <property type="match status" value="1"/>
</dbReference>
<dbReference type="CDD" id="cd17321">
    <property type="entry name" value="MFS_MMR_MDR_like"/>
    <property type="match status" value="1"/>
</dbReference>
<feature type="transmembrane region" description="Helical" evidence="6">
    <location>
        <begin position="260"/>
        <end position="283"/>
    </location>
</feature>
<feature type="transmembrane region" description="Helical" evidence="6">
    <location>
        <begin position="111"/>
        <end position="128"/>
    </location>
</feature>
<gene>
    <name evidence="8" type="ORF">C3744_15800</name>
</gene>
<evidence type="ECO:0000256" key="4">
    <source>
        <dbReference type="ARBA" id="ARBA00022989"/>
    </source>
</evidence>